<protein>
    <submittedName>
        <fullName evidence="1">Uncharacterized protein</fullName>
    </submittedName>
</protein>
<comment type="caution">
    <text evidence="1">The sequence shown here is derived from an EMBL/GenBank/DDBJ whole genome shotgun (WGS) entry which is preliminary data.</text>
</comment>
<dbReference type="EMBL" id="QLNT01000010">
    <property type="protein sequence ID" value="KAF3071460.1"/>
    <property type="molecule type" value="Genomic_DNA"/>
</dbReference>
<accession>A0A9P5CBR8</accession>
<dbReference type="AlphaFoldDB" id="A0A9P5CBR8"/>
<sequence length="297" mass="35091">METLVGQLGDTFHLFAQLPFDPPHIRKVLFLGTWRRQKPLRPGQVAYINPNARDNTPLLVTELDNRRSIRSIEDILWLTNVEARAVIRSVDRKRASERAIGPLVRDDPQIHILTGHFRNGQRELTLTYASDRDVICFESRDLRNILHWVSHSPRMPPFIQMGFFNFALLYHKSWANFYPERAPRNRYHQRRTMDGIIFRACARSGAQHFWLIDRVPRPKEEKRHEFAEDPGKIFGYRERYLPVNDISDWDLRDSKSLEFLDRLKEAVLYWQRLVIGNRSPLEYSRPPQAYGVLCCVE</sequence>
<organism evidence="1 2">
    <name type="scientific">Trichoderma lentiforme</name>
    <dbReference type="NCBI Taxonomy" id="1567552"/>
    <lineage>
        <taxon>Eukaryota</taxon>
        <taxon>Fungi</taxon>
        <taxon>Dikarya</taxon>
        <taxon>Ascomycota</taxon>
        <taxon>Pezizomycotina</taxon>
        <taxon>Sordariomycetes</taxon>
        <taxon>Hypocreomycetidae</taxon>
        <taxon>Hypocreales</taxon>
        <taxon>Hypocreaceae</taxon>
        <taxon>Trichoderma</taxon>
    </lineage>
</organism>
<gene>
    <name evidence="1" type="ORF">CFAM422_006393</name>
</gene>
<evidence type="ECO:0000313" key="2">
    <source>
        <dbReference type="Proteomes" id="UP000801864"/>
    </source>
</evidence>
<evidence type="ECO:0000313" key="1">
    <source>
        <dbReference type="EMBL" id="KAF3071460.1"/>
    </source>
</evidence>
<dbReference type="Proteomes" id="UP000801864">
    <property type="component" value="Unassembled WGS sequence"/>
</dbReference>
<proteinExistence type="predicted"/>
<keyword evidence="2" id="KW-1185">Reference proteome</keyword>
<reference evidence="1 2" key="1">
    <citation type="submission" date="2018-06" db="EMBL/GenBank/DDBJ databases">
        <title>Genome analysis of cellulolytic fungus Trichoderma lentiforme CFAM-422.</title>
        <authorList>
            <person name="Steindorff A.S."/>
            <person name="Formighieri E.F."/>
            <person name="Midorikawa G.E.O."/>
            <person name="Tamietti M.S."/>
            <person name="Ramos E.Z."/>
            <person name="Silva A.S."/>
            <person name="Bon E.P.S."/>
            <person name="Mendes T.D."/>
            <person name="Damaso M.C.T."/>
            <person name="Favaro L.C.L."/>
        </authorList>
    </citation>
    <scope>NUCLEOTIDE SEQUENCE [LARGE SCALE GENOMIC DNA]</scope>
    <source>
        <strain evidence="1 2">CFAM-422</strain>
    </source>
</reference>
<name>A0A9P5CBR8_9HYPO</name>